<gene>
    <name evidence="1" type="ORF">OWV82_005744</name>
</gene>
<accession>A0ACC1YGH2</accession>
<dbReference type="Proteomes" id="UP001164539">
    <property type="component" value="Chromosome 3"/>
</dbReference>
<name>A0ACC1YGH2_MELAZ</name>
<organism evidence="1 2">
    <name type="scientific">Melia azedarach</name>
    <name type="common">Chinaberry tree</name>
    <dbReference type="NCBI Taxonomy" id="155640"/>
    <lineage>
        <taxon>Eukaryota</taxon>
        <taxon>Viridiplantae</taxon>
        <taxon>Streptophyta</taxon>
        <taxon>Embryophyta</taxon>
        <taxon>Tracheophyta</taxon>
        <taxon>Spermatophyta</taxon>
        <taxon>Magnoliopsida</taxon>
        <taxon>eudicotyledons</taxon>
        <taxon>Gunneridae</taxon>
        <taxon>Pentapetalae</taxon>
        <taxon>rosids</taxon>
        <taxon>malvids</taxon>
        <taxon>Sapindales</taxon>
        <taxon>Meliaceae</taxon>
        <taxon>Melia</taxon>
    </lineage>
</organism>
<comment type="caution">
    <text evidence="1">The sequence shown here is derived from an EMBL/GenBank/DDBJ whole genome shotgun (WGS) entry which is preliminary data.</text>
</comment>
<sequence length="189" mass="20942">MGQAFRRASGRITASSTASSSKAKNVVDRGPRVGPTDELKISRTAAFDGRDDTDGNPPVNADSVLEERDPQYDAMLSQMLGRVKTKPGGNLEMGEAAVVEKEKRPMPKLRNTKSDTRRYEDRPAPPGTLNVAQMRYIMLLHQGKADDHDGPMDAKQIAERFQLDVVQLQMILQFLSLPPENTSKQKDHP</sequence>
<dbReference type="EMBL" id="CM051396">
    <property type="protein sequence ID" value="KAJ4722203.1"/>
    <property type="molecule type" value="Genomic_DNA"/>
</dbReference>
<evidence type="ECO:0000313" key="2">
    <source>
        <dbReference type="Proteomes" id="UP001164539"/>
    </source>
</evidence>
<protein>
    <submittedName>
        <fullName evidence="1">Dynein beta chain, ciliary protein</fullName>
    </submittedName>
</protein>
<evidence type="ECO:0000313" key="1">
    <source>
        <dbReference type="EMBL" id="KAJ4722203.1"/>
    </source>
</evidence>
<proteinExistence type="predicted"/>
<keyword evidence="2" id="KW-1185">Reference proteome</keyword>
<reference evidence="1 2" key="1">
    <citation type="journal article" date="2023" name="Science">
        <title>Complex scaffold remodeling in plant triterpene biosynthesis.</title>
        <authorList>
            <person name="De La Pena R."/>
            <person name="Hodgson H."/>
            <person name="Liu J.C."/>
            <person name="Stephenson M.J."/>
            <person name="Martin A.C."/>
            <person name="Owen C."/>
            <person name="Harkess A."/>
            <person name="Leebens-Mack J."/>
            <person name="Jimenez L.E."/>
            <person name="Osbourn A."/>
            <person name="Sattely E.S."/>
        </authorList>
    </citation>
    <scope>NUCLEOTIDE SEQUENCE [LARGE SCALE GENOMIC DNA]</scope>
    <source>
        <strain evidence="2">cv. JPN11</strain>
        <tissue evidence="1">Leaf</tissue>
    </source>
</reference>